<dbReference type="Pfam" id="PF11159">
    <property type="entry name" value="DUF2939"/>
    <property type="match status" value="1"/>
</dbReference>
<sequence length="162" mass="18211">MARIFVFLLAFCLIAFGAWPYYGLYRLDQALSEPDASAIAPFVDLSAIQESYKARLSSGVDSMLPEADRTSVPGLEWLAKSLQQVGGQALDQVITLELVRSMLREAAIRATDERPAYFLAGVDYAFFASWNRFRVRLGEQTDATEVLMRLEGIHWRITDIRG</sequence>
<accession>A0A6M0K6C1</accession>
<proteinExistence type="predicted"/>
<evidence type="ECO:0000313" key="1">
    <source>
        <dbReference type="EMBL" id="NEV64861.1"/>
    </source>
</evidence>
<organism evidence="1 2">
    <name type="scientific">Thiorhodococcus minor</name>
    <dbReference type="NCBI Taxonomy" id="57489"/>
    <lineage>
        <taxon>Bacteria</taxon>
        <taxon>Pseudomonadati</taxon>
        <taxon>Pseudomonadota</taxon>
        <taxon>Gammaproteobacteria</taxon>
        <taxon>Chromatiales</taxon>
        <taxon>Chromatiaceae</taxon>
        <taxon>Thiorhodococcus</taxon>
    </lineage>
</organism>
<gene>
    <name evidence="1" type="ORF">G3446_23835</name>
</gene>
<dbReference type="RefSeq" id="WP_164456028.1">
    <property type="nucleotide sequence ID" value="NZ_JAAIJQ010000117.1"/>
</dbReference>
<dbReference type="InterPro" id="IPR021330">
    <property type="entry name" value="DUF2939"/>
</dbReference>
<dbReference type="AlphaFoldDB" id="A0A6M0K6C1"/>
<name>A0A6M0K6C1_9GAMM</name>
<dbReference type="EMBL" id="JAAIJQ010000117">
    <property type="protein sequence ID" value="NEV64861.1"/>
    <property type="molecule type" value="Genomic_DNA"/>
</dbReference>
<protein>
    <submittedName>
        <fullName evidence="1">DUF2939 domain-containing protein</fullName>
    </submittedName>
</protein>
<comment type="caution">
    <text evidence="1">The sequence shown here is derived from an EMBL/GenBank/DDBJ whole genome shotgun (WGS) entry which is preliminary data.</text>
</comment>
<evidence type="ECO:0000313" key="2">
    <source>
        <dbReference type="Proteomes" id="UP000483379"/>
    </source>
</evidence>
<reference evidence="1 2" key="1">
    <citation type="submission" date="2020-02" db="EMBL/GenBank/DDBJ databases">
        <title>Genome sequences of Thiorhodococcus mannitoliphagus and Thiorhodococcus minor, purple sulfur photosynthetic bacteria in the gammaproteobacterial family, Chromatiaceae.</title>
        <authorList>
            <person name="Aviles F.A."/>
            <person name="Meyer T.E."/>
            <person name="Kyndt J.A."/>
        </authorList>
    </citation>
    <scope>NUCLEOTIDE SEQUENCE [LARGE SCALE GENOMIC DNA]</scope>
    <source>
        <strain evidence="1 2">DSM 11518</strain>
    </source>
</reference>
<keyword evidence="2" id="KW-1185">Reference proteome</keyword>
<dbReference type="Proteomes" id="UP000483379">
    <property type="component" value="Unassembled WGS sequence"/>
</dbReference>